<comment type="catalytic activity">
    <reaction evidence="12 13">
        <text>N(6)-[(R)-dihydrolipoyl]-L-lysyl-[protein] + NAD(+) = N(6)-[(R)-lipoyl]-L-lysyl-[protein] + NADH + H(+)</text>
        <dbReference type="Rhea" id="RHEA:15045"/>
        <dbReference type="Rhea" id="RHEA-COMP:10474"/>
        <dbReference type="Rhea" id="RHEA-COMP:10475"/>
        <dbReference type="ChEBI" id="CHEBI:15378"/>
        <dbReference type="ChEBI" id="CHEBI:57540"/>
        <dbReference type="ChEBI" id="CHEBI:57945"/>
        <dbReference type="ChEBI" id="CHEBI:83099"/>
        <dbReference type="ChEBI" id="CHEBI:83100"/>
        <dbReference type="EC" id="1.8.1.4"/>
    </reaction>
</comment>
<keyword evidence="5" id="KW-0963">Cytoplasm</keyword>
<dbReference type="EC" id="1.8.1.4" evidence="3 13"/>
<sequence>MANKYDLIVIGSGPGGYVAAIRASQLGKKVAVVEKAEIGGICLNWGCIPTKALLKSAQVFEYLSHAEDYGISVKDPKADFSGMVKRSRGVADGMSKGIQFLFKKNKIDQLLGFGKLAANKTVIVTDDKGKSENYTADHIIVATGGRSRELPNLPIDGKKIIGYREAMNLPKQPKKMVIVGSGAIGVEFAYFYNSIGTEVTIVEYLPNIVPVEDEDISKQLARSFKKAGMKIMTDSEVTAVDTKGKTCKVSVKTKKGEEQIECDIVLSAVGVSSNLEGIGLEDVGVMTDKGKILVDDYYKTNIPGIYAIGDIVHGPALAHVASAEAIICAEKICGHSPEPLDYGNIPGCTYCSPEIASVGMTEKAAKEAGYEIKVGKFPFSASGKAQAGGNPEGFVKVIFDAKYGEWLGCHLIGANVTEMIAEAVVSRKLETTGHEIMKAVHPHPTMSEAIKDAVEDAYGEAVHL</sequence>
<dbReference type="PRINTS" id="PR00368">
    <property type="entry name" value="FADPNR"/>
</dbReference>
<evidence type="ECO:0000256" key="13">
    <source>
        <dbReference type="RuleBase" id="RU003692"/>
    </source>
</evidence>
<evidence type="ECO:0000256" key="5">
    <source>
        <dbReference type="ARBA" id="ARBA00022490"/>
    </source>
</evidence>
<evidence type="ECO:0000256" key="4">
    <source>
        <dbReference type="ARBA" id="ARBA00016961"/>
    </source>
</evidence>
<organism evidence="16 17">
    <name type="scientific">Reichenbachiella carrageenanivorans</name>
    <dbReference type="NCBI Taxonomy" id="2979869"/>
    <lineage>
        <taxon>Bacteria</taxon>
        <taxon>Pseudomonadati</taxon>
        <taxon>Bacteroidota</taxon>
        <taxon>Cytophagia</taxon>
        <taxon>Cytophagales</taxon>
        <taxon>Reichenbachiellaceae</taxon>
        <taxon>Reichenbachiella</taxon>
    </lineage>
</organism>
<dbReference type="Gene3D" id="3.50.50.60">
    <property type="entry name" value="FAD/NAD(P)-binding domain"/>
    <property type="match status" value="2"/>
</dbReference>
<evidence type="ECO:0000256" key="6">
    <source>
        <dbReference type="ARBA" id="ARBA00022630"/>
    </source>
</evidence>
<proteinExistence type="inferred from homology"/>
<dbReference type="InterPro" id="IPR006258">
    <property type="entry name" value="Lipoamide_DH"/>
</dbReference>
<comment type="subcellular location">
    <subcellularLocation>
        <location evidence="1">Cytoplasm</location>
    </subcellularLocation>
</comment>
<name>A0ABY6CVK3_9BACT</name>
<dbReference type="InterPro" id="IPR050151">
    <property type="entry name" value="Class-I_Pyr_Nuc-Dis_Oxidored"/>
</dbReference>
<feature type="domain" description="FAD/NAD(P)-binding" evidence="15">
    <location>
        <begin position="5"/>
        <end position="325"/>
    </location>
</feature>
<keyword evidence="6 13" id="KW-0285">Flavoprotein</keyword>
<evidence type="ECO:0000256" key="12">
    <source>
        <dbReference type="ARBA" id="ARBA00049187"/>
    </source>
</evidence>
<comment type="similarity">
    <text evidence="2 13">Belongs to the class-I pyridine nucleotide-disulfide oxidoreductase family.</text>
</comment>
<protein>
    <recommendedName>
        <fullName evidence="4 13">Dihydrolipoyl dehydrogenase</fullName>
        <ecNumber evidence="3 13">1.8.1.4</ecNumber>
    </recommendedName>
</protein>
<comment type="cofactor">
    <cofactor evidence="13">
        <name>FAD</name>
        <dbReference type="ChEBI" id="CHEBI:57692"/>
    </cofactor>
    <text evidence="13">Binds 1 FAD per subunit.</text>
</comment>
<evidence type="ECO:0000256" key="9">
    <source>
        <dbReference type="ARBA" id="ARBA00023027"/>
    </source>
</evidence>
<dbReference type="Pfam" id="PF07992">
    <property type="entry name" value="Pyr_redox_2"/>
    <property type="match status" value="1"/>
</dbReference>
<dbReference type="InterPro" id="IPR001100">
    <property type="entry name" value="Pyr_nuc-diS_OxRdtase"/>
</dbReference>
<dbReference type="Pfam" id="PF02852">
    <property type="entry name" value="Pyr_redox_dim"/>
    <property type="match status" value="1"/>
</dbReference>
<dbReference type="PIRSF" id="PIRSF000350">
    <property type="entry name" value="Mercury_reductase_MerA"/>
    <property type="match status" value="1"/>
</dbReference>
<evidence type="ECO:0000256" key="1">
    <source>
        <dbReference type="ARBA" id="ARBA00004496"/>
    </source>
</evidence>
<dbReference type="PANTHER" id="PTHR22912:SF217">
    <property type="entry name" value="DIHYDROLIPOYL DEHYDROGENASE"/>
    <property type="match status" value="1"/>
</dbReference>
<dbReference type="PROSITE" id="PS00076">
    <property type="entry name" value="PYRIDINE_REDOX_1"/>
    <property type="match status" value="1"/>
</dbReference>
<evidence type="ECO:0000256" key="10">
    <source>
        <dbReference type="ARBA" id="ARBA00023157"/>
    </source>
</evidence>
<evidence type="ECO:0000259" key="14">
    <source>
        <dbReference type="Pfam" id="PF02852"/>
    </source>
</evidence>
<gene>
    <name evidence="16" type="primary">lpdA</name>
    <name evidence="16" type="ORF">N7E81_11255</name>
</gene>
<keyword evidence="17" id="KW-1185">Reference proteome</keyword>
<evidence type="ECO:0000313" key="16">
    <source>
        <dbReference type="EMBL" id="UXX77942.1"/>
    </source>
</evidence>
<comment type="miscellaneous">
    <text evidence="13">The active site is a redox-active disulfide bond.</text>
</comment>
<dbReference type="InterPro" id="IPR004099">
    <property type="entry name" value="Pyr_nucl-diS_OxRdtase_dimer"/>
</dbReference>
<dbReference type="GO" id="GO:0004148">
    <property type="term" value="F:dihydrolipoyl dehydrogenase (NADH) activity"/>
    <property type="evidence" value="ECO:0007669"/>
    <property type="project" value="UniProtKB-EC"/>
</dbReference>
<evidence type="ECO:0000256" key="11">
    <source>
        <dbReference type="ARBA" id="ARBA00023284"/>
    </source>
</evidence>
<keyword evidence="11 13" id="KW-0676">Redox-active center</keyword>
<keyword evidence="7 13" id="KW-0274">FAD</keyword>
<evidence type="ECO:0000256" key="2">
    <source>
        <dbReference type="ARBA" id="ARBA00007532"/>
    </source>
</evidence>
<dbReference type="InterPro" id="IPR012999">
    <property type="entry name" value="Pyr_OxRdtase_I_AS"/>
</dbReference>
<keyword evidence="10" id="KW-1015">Disulfide bond</keyword>
<dbReference type="PANTHER" id="PTHR22912">
    <property type="entry name" value="DISULFIDE OXIDOREDUCTASE"/>
    <property type="match status" value="1"/>
</dbReference>
<dbReference type="Gene3D" id="3.30.390.30">
    <property type="match status" value="1"/>
</dbReference>
<reference evidence="16" key="1">
    <citation type="submission" date="2022-10" db="EMBL/GenBank/DDBJ databases">
        <title>Comparative genomics and taxonomic characterization of three novel marine species of genus Reichenbachiella exhibiting antioxidant and polysaccharide degradation activities.</title>
        <authorList>
            <person name="Muhammad N."/>
            <person name="Lee Y.-J."/>
            <person name="Ko J."/>
            <person name="Kim S.-G."/>
        </authorList>
    </citation>
    <scope>NUCLEOTIDE SEQUENCE</scope>
    <source>
        <strain evidence="16">Wsw4-B4</strain>
    </source>
</reference>
<evidence type="ECO:0000313" key="17">
    <source>
        <dbReference type="Proteomes" id="UP001062165"/>
    </source>
</evidence>
<dbReference type="Proteomes" id="UP001062165">
    <property type="component" value="Chromosome"/>
</dbReference>
<evidence type="ECO:0000256" key="3">
    <source>
        <dbReference type="ARBA" id="ARBA00012608"/>
    </source>
</evidence>
<evidence type="ECO:0000256" key="7">
    <source>
        <dbReference type="ARBA" id="ARBA00022827"/>
    </source>
</evidence>
<dbReference type="SUPFAM" id="SSF51905">
    <property type="entry name" value="FAD/NAD(P)-binding domain"/>
    <property type="match status" value="1"/>
</dbReference>
<dbReference type="InterPro" id="IPR036188">
    <property type="entry name" value="FAD/NAD-bd_sf"/>
</dbReference>
<dbReference type="SUPFAM" id="SSF55424">
    <property type="entry name" value="FAD/NAD-linked reductases, dimerisation (C-terminal) domain"/>
    <property type="match status" value="1"/>
</dbReference>
<keyword evidence="9 13" id="KW-0520">NAD</keyword>
<dbReference type="RefSeq" id="WP_263049689.1">
    <property type="nucleotide sequence ID" value="NZ_CP106735.1"/>
</dbReference>
<dbReference type="InterPro" id="IPR016156">
    <property type="entry name" value="FAD/NAD-linked_Rdtase_dimer_sf"/>
</dbReference>
<dbReference type="NCBIfam" id="TIGR01350">
    <property type="entry name" value="lipoamide_DH"/>
    <property type="match status" value="1"/>
</dbReference>
<evidence type="ECO:0000259" key="15">
    <source>
        <dbReference type="Pfam" id="PF07992"/>
    </source>
</evidence>
<dbReference type="InterPro" id="IPR023753">
    <property type="entry name" value="FAD/NAD-binding_dom"/>
</dbReference>
<dbReference type="PRINTS" id="PR00411">
    <property type="entry name" value="PNDRDTASEI"/>
</dbReference>
<evidence type="ECO:0000256" key="8">
    <source>
        <dbReference type="ARBA" id="ARBA00023002"/>
    </source>
</evidence>
<keyword evidence="8 13" id="KW-0560">Oxidoreductase</keyword>
<dbReference type="EMBL" id="CP106735">
    <property type="protein sequence ID" value="UXX77942.1"/>
    <property type="molecule type" value="Genomic_DNA"/>
</dbReference>
<feature type="domain" description="Pyridine nucleotide-disulphide oxidoreductase dimerisation" evidence="14">
    <location>
        <begin position="345"/>
        <end position="453"/>
    </location>
</feature>
<accession>A0ABY6CVK3</accession>